<dbReference type="EMBL" id="PQFF01000176">
    <property type="protein sequence ID" value="RHZ76985.1"/>
    <property type="molecule type" value="Genomic_DNA"/>
</dbReference>
<evidence type="ECO:0000313" key="2">
    <source>
        <dbReference type="Proteomes" id="UP000266861"/>
    </source>
</evidence>
<evidence type="ECO:0000313" key="1">
    <source>
        <dbReference type="EMBL" id="RHZ76985.1"/>
    </source>
</evidence>
<protein>
    <submittedName>
        <fullName evidence="1">Uncharacterized protein</fullName>
    </submittedName>
</protein>
<dbReference type="OrthoDB" id="2374779at2759"/>
<sequence>MNKFQWFETLLSCNKNYQLYCKANSSHLVMNTTSELQVLDMHSQYIDISRNFNSAYYYIKVNEEKMWIPILPGFSIFTSINNNIYQLSIEVNEEKKILFSWINFGENANDLSNTIASNAQSDRFQSFIKYINIRGKISIPNLLGFNINGIVQILISAVYQKYSHLYPNFQPIFKAQQATQKIIKVVKNKAKRLRKELDNNNSETLIREGLLITTEKTKYVDYNDFIILLIENKQTKQQLYNANRQIKCLKEKLYKQKETEKEGEGDNDNQEESIKTYIKKIINESKLGSTILVSTEQFLSLVLQQSCNHCGETHFHYKKPKVTTIGFSIIISILCC</sequence>
<dbReference type="Proteomes" id="UP000266861">
    <property type="component" value="Unassembled WGS sequence"/>
</dbReference>
<name>A0A397IM63_9GLOM</name>
<reference evidence="1 2" key="1">
    <citation type="submission" date="2018-08" db="EMBL/GenBank/DDBJ databases">
        <title>Genome and evolution of the arbuscular mycorrhizal fungus Diversispora epigaea (formerly Glomus versiforme) and its bacterial endosymbionts.</title>
        <authorList>
            <person name="Sun X."/>
            <person name="Fei Z."/>
            <person name="Harrison M."/>
        </authorList>
    </citation>
    <scope>NUCLEOTIDE SEQUENCE [LARGE SCALE GENOMIC DNA]</scope>
    <source>
        <strain evidence="1 2">IT104</strain>
    </source>
</reference>
<proteinExistence type="predicted"/>
<dbReference type="AlphaFoldDB" id="A0A397IM63"/>
<accession>A0A397IM63</accession>
<keyword evidence="2" id="KW-1185">Reference proteome</keyword>
<organism evidence="1 2">
    <name type="scientific">Diversispora epigaea</name>
    <dbReference type="NCBI Taxonomy" id="1348612"/>
    <lineage>
        <taxon>Eukaryota</taxon>
        <taxon>Fungi</taxon>
        <taxon>Fungi incertae sedis</taxon>
        <taxon>Mucoromycota</taxon>
        <taxon>Glomeromycotina</taxon>
        <taxon>Glomeromycetes</taxon>
        <taxon>Diversisporales</taxon>
        <taxon>Diversisporaceae</taxon>
        <taxon>Diversispora</taxon>
    </lineage>
</organism>
<comment type="caution">
    <text evidence="1">The sequence shown here is derived from an EMBL/GenBank/DDBJ whole genome shotgun (WGS) entry which is preliminary data.</text>
</comment>
<dbReference type="STRING" id="1348612.A0A397IM63"/>
<gene>
    <name evidence="1" type="ORF">Glove_186g63</name>
</gene>